<dbReference type="EMBL" id="BAAAHQ010000051">
    <property type="protein sequence ID" value="GAA0951712.1"/>
    <property type="molecule type" value="Genomic_DNA"/>
</dbReference>
<proteinExistence type="inferred from homology"/>
<dbReference type="Pfam" id="PF00005">
    <property type="entry name" value="ABC_tran"/>
    <property type="match status" value="1"/>
</dbReference>
<evidence type="ECO:0000256" key="2">
    <source>
        <dbReference type="ARBA" id="ARBA00022448"/>
    </source>
</evidence>
<accession>A0ABN1R6R8</accession>
<organism evidence="4 5">
    <name type="scientific">Nonomuraea longicatena</name>
    <dbReference type="NCBI Taxonomy" id="83682"/>
    <lineage>
        <taxon>Bacteria</taxon>
        <taxon>Bacillati</taxon>
        <taxon>Actinomycetota</taxon>
        <taxon>Actinomycetes</taxon>
        <taxon>Streptosporangiales</taxon>
        <taxon>Streptosporangiaceae</taxon>
        <taxon>Nonomuraea</taxon>
    </lineage>
</organism>
<dbReference type="RefSeq" id="WP_343954858.1">
    <property type="nucleotide sequence ID" value="NZ_BAAAHQ010000051.1"/>
</dbReference>
<dbReference type="PANTHER" id="PTHR42734:SF17">
    <property type="entry name" value="METAL TRANSPORT SYSTEM ATP-BINDING PROTEIN TM_0124-RELATED"/>
    <property type="match status" value="1"/>
</dbReference>
<evidence type="ECO:0000259" key="3">
    <source>
        <dbReference type="Pfam" id="PF00005"/>
    </source>
</evidence>
<dbReference type="Gene3D" id="3.40.50.300">
    <property type="entry name" value="P-loop containing nucleotide triphosphate hydrolases"/>
    <property type="match status" value="1"/>
</dbReference>
<keyword evidence="2" id="KW-0813">Transport</keyword>
<comment type="caution">
    <text evidence="4">The sequence shown here is derived from an EMBL/GenBank/DDBJ whole genome shotgun (WGS) entry which is preliminary data.</text>
</comment>
<comment type="similarity">
    <text evidence="1">Belongs to the ABC transporter superfamily.</text>
</comment>
<feature type="domain" description="ABC transporter" evidence="3">
    <location>
        <begin position="18"/>
        <end position="66"/>
    </location>
</feature>
<protein>
    <recommendedName>
        <fullName evidence="3">ABC transporter domain-containing protein</fullName>
    </recommendedName>
</protein>
<evidence type="ECO:0000313" key="5">
    <source>
        <dbReference type="Proteomes" id="UP001501578"/>
    </source>
</evidence>
<sequence length="136" mass="14335">MHLTDVTFRYRRRSRPILDRVTAGLAPGDVVELTGSNGAGKSTLLRLLAGLTRPSSGTVTARPAVVGYAPDRLPTAQPFTVAQYLTHHQRIRGCASWRPWAACGSCPRCGTGCFPTARSLSSTAGPTASPATPSSK</sequence>
<keyword evidence="5" id="KW-1185">Reference proteome</keyword>
<gene>
    <name evidence="4" type="ORF">GCM10009560_72740</name>
</gene>
<evidence type="ECO:0000313" key="4">
    <source>
        <dbReference type="EMBL" id="GAA0951712.1"/>
    </source>
</evidence>
<dbReference type="InterPro" id="IPR003439">
    <property type="entry name" value="ABC_transporter-like_ATP-bd"/>
</dbReference>
<dbReference type="PANTHER" id="PTHR42734">
    <property type="entry name" value="METAL TRANSPORT SYSTEM ATP-BINDING PROTEIN TM_0124-RELATED"/>
    <property type="match status" value="1"/>
</dbReference>
<evidence type="ECO:0000256" key="1">
    <source>
        <dbReference type="ARBA" id="ARBA00005417"/>
    </source>
</evidence>
<dbReference type="Proteomes" id="UP001501578">
    <property type="component" value="Unassembled WGS sequence"/>
</dbReference>
<dbReference type="InterPro" id="IPR050153">
    <property type="entry name" value="Metal_Ion_Import_ABC"/>
</dbReference>
<reference evidence="4 5" key="1">
    <citation type="journal article" date="2019" name="Int. J. Syst. Evol. Microbiol.">
        <title>The Global Catalogue of Microorganisms (GCM) 10K type strain sequencing project: providing services to taxonomists for standard genome sequencing and annotation.</title>
        <authorList>
            <consortium name="The Broad Institute Genomics Platform"/>
            <consortium name="The Broad Institute Genome Sequencing Center for Infectious Disease"/>
            <person name="Wu L."/>
            <person name="Ma J."/>
        </authorList>
    </citation>
    <scope>NUCLEOTIDE SEQUENCE [LARGE SCALE GENOMIC DNA]</scope>
    <source>
        <strain evidence="4 5">JCM 11136</strain>
    </source>
</reference>
<dbReference type="SUPFAM" id="SSF52540">
    <property type="entry name" value="P-loop containing nucleoside triphosphate hydrolases"/>
    <property type="match status" value="1"/>
</dbReference>
<name>A0ABN1R6R8_9ACTN</name>
<dbReference type="InterPro" id="IPR027417">
    <property type="entry name" value="P-loop_NTPase"/>
</dbReference>